<name>A0A8S9Q2X8_BRACR</name>
<organism evidence="1 2">
    <name type="scientific">Brassica cretica</name>
    <name type="common">Mustard</name>
    <dbReference type="NCBI Taxonomy" id="69181"/>
    <lineage>
        <taxon>Eukaryota</taxon>
        <taxon>Viridiplantae</taxon>
        <taxon>Streptophyta</taxon>
        <taxon>Embryophyta</taxon>
        <taxon>Tracheophyta</taxon>
        <taxon>Spermatophyta</taxon>
        <taxon>Magnoliopsida</taxon>
        <taxon>eudicotyledons</taxon>
        <taxon>Gunneridae</taxon>
        <taxon>Pentapetalae</taxon>
        <taxon>rosids</taxon>
        <taxon>malvids</taxon>
        <taxon>Brassicales</taxon>
        <taxon>Brassicaceae</taxon>
        <taxon>Brassiceae</taxon>
        <taxon>Brassica</taxon>
    </lineage>
</organism>
<dbReference type="EMBL" id="QGKX02001347">
    <property type="protein sequence ID" value="KAF3526200.1"/>
    <property type="molecule type" value="Genomic_DNA"/>
</dbReference>
<evidence type="ECO:0000313" key="2">
    <source>
        <dbReference type="Proteomes" id="UP000712600"/>
    </source>
</evidence>
<protein>
    <submittedName>
        <fullName evidence="1">Uncharacterized protein</fullName>
    </submittedName>
</protein>
<sequence length="63" mass="6811">MSDKRSKKQAGAGRASRKRYKAAFLLACPRSRLPLGPFGEKAEYMGLGRTPSDCALLVVLLDG</sequence>
<comment type="caution">
    <text evidence="1">The sequence shown here is derived from an EMBL/GenBank/DDBJ whole genome shotgun (WGS) entry which is preliminary data.</text>
</comment>
<proteinExistence type="predicted"/>
<accession>A0A8S9Q2X8</accession>
<reference evidence="1" key="1">
    <citation type="submission" date="2019-12" db="EMBL/GenBank/DDBJ databases">
        <title>Genome sequencing and annotation of Brassica cretica.</title>
        <authorList>
            <person name="Studholme D.J."/>
            <person name="Sarris P."/>
        </authorList>
    </citation>
    <scope>NUCLEOTIDE SEQUENCE</scope>
    <source>
        <strain evidence="1">PFS-109/04</strain>
        <tissue evidence="1">Leaf</tissue>
    </source>
</reference>
<dbReference type="AlphaFoldDB" id="A0A8S9Q2X8"/>
<evidence type="ECO:0000313" key="1">
    <source>
        <dbReference type="EMBL" id="KAF3526200.1"/>
    </source>
</evidence>
<gene>
    <name evidence="1" type="ORF">F2Q69_00049289</name>
</gene>
<dbReference type="Proteomes" id="UP000712600">
    <property type="component" value="Unassembled WGS sequence"/>
</dbReference>